<name>M1P9Z4_DESSD</name>
<sequence length="89" mass="9831">MARKLHQGEERQKKVVNPGEDSPLGKTKNDQPQPPDPQDPELQPPPPPMELAEVIPKPERGPASINSTLMEPQVFIKPSSTRNVSSSWS</sequence>
<dbReference type="AlphaFoldDB" id="M1P9Z4"/>
<evidence type="ECO:0000313" key="2">
    <source>
        <dbReference type="EMBL" id="AGF78457.1"/>
    </source>
</evidence>
<feature type="compositionally biased region" description="Polar residues" evidence="1">
    <location>
        <begin position="78"/>
        <end position="89"/>
    </location>
</feature>
<reference evidence="3" key="1">
    <citation type="journal article" date="2013" name="Stand. Genomic Sci.">
        <title>Complete genome sequence of Desulfocapsa sulfexigens, a marine deltaproteobacterium specialized in disproportionating inorganic sulfur compounds.</title>
        <authorList>
            <person name="Finster K.W."/>
            <person name="Kjeldsen K.U."/>
            <person name="Kube M."/>
            <person name="Reinhardt R."/>
            <person name="Mussmann M."/>
            <person name="Amann R."/>
            <person name="Schreiber L."/>
        </authorList>
    </citation>
    <scope>NUCLEOTIDE SEQUENCE [LARGE SCALE GENOMIC DNA]</scope>
    <source>
        <strain evidence="3">DSM 10523 / SB164P1</strain>
    </source>
</reference>
<evidence type="ECO:0000313" key="3">
    <source>
        <dbReference type="Proteomes" id="UP000011721"/>
    </source>
</evidence>
<organism evidence="2 3">
    <name type="scientific">Desulfocapsa sulfexigens (strain DSM 10523 / SB164P1)</name>
    <dbReference type="NCBI Taxonomy" id="1167006"/>
    <lineage>
        <taxon>Bacteria</taxon>
        <taxon>Pseudomonadati</taxon>
        <taxon>Thermodesulfobacteriota</taxon>
        <taxon>Desulfobulbia</taxon>
        <taxon>Desulfobulbales</taxon>
        <taxon>Desulfocapsaceae</taxon>
        <taxon>Desulfocapsa</taxon>
    </lineage>
</organism>
<protein>
    <submittedName>
        <fullName evidence="2">Uncharacterized protein</fullName>
    </submittedName>
</protein>
<feature type="compositionally biased region" description="Pro residues" evidence="1">
    <location>
        <begin position="32"/>
        <end position="49"/>
    </location>
</feature>
<accession>M1P9Z4</accession>
<dbReference type="Proteomes" id="UP000011721">
    <property type="component" value="Chromosome"/>
</dbReference>
<feature type="compositionally biased region" description="Basic and acidic residues" evidence="1">
    <location>
        <begin position="1"/>
        <end position="13"/>
    </location>
</feature>
<feature type="region of interest" description="Disordered" evidence="1">
    <location>
        <begin position="1"/>
        <end position="89"/>
    </location>
</feature>
<proteinExistence type="predicted"/>
<gene>
    <name evidence="2" type="ordered locus">UWK_01906</name>
</gene>
<dbReference type="KEGG" id="dsf:UWK_01906"/>
<dbReference type="HOGENOM" id="CLU_2449825_0_0_7"/>
<keyword evidence="3" id="KW-1185">Reference proteome</keyword>
<dbReference type="EMBL" id="CP003985">
    <property type="protein sequence ID" value="AGF78457.1"/>
    <property type="molecule type" value="Genomic_DNA"/>
</dbReference>
<evidence type="ECO:0000256" key="1">
    <source>
        <dbReference type="SAM" id="MobiDB-lite"/>
    </source>
</evidence>